<dbReference type="AlphaFoldDB" id="A0A834M6V4"/>
<sequence length="108" mass="12722">MCFKETGYSYLNFIHSCLEILLRCYNIFILSIIFQFLCMSKQTTISSTHGTEKIAYKRMIDEKKIAPFISAIKDTIETSLWHGIWEVLRKVGIKRGDIVEHIEDDEWK</sequence>
<evidence type="ECO:0000313" key="3">
    <source>
        <dbReference type="Proteomes" id="UP000625711"/>
    </source>
</evidence>
<accession>A0A834M6V4</accession>
<keyword evidence="3" id="KW-1185">Reference proteome</keyword>
<reference evidence="2" key="1">
    <citation type="submission" date="2020-08" db="EMBL/GenBank/DDBJ databases">
        <title>Genome sequencing and assembly of the red palm weevil Rhynchophorus ferrugineus.</title>
        <authorList>
            <person name="Dias G.B."/>
            <person name="Bergman C.M."/>
            <person name="Manee M."/>
        </authorList>
    </citation>
    <scope>NUCLEOTIDE SEQUENCE</scope>
    <source>
        <strain evidence="2">AA-2017</strain>
        <tissue evidence="2">Whole larva</tissue>
    </source>
</reference>
<organism evidence="2 3">
    <name type="scientific">Rhynchophorus ferrugineus</name>
    <name type="common">Red palm weevil</name>
    <name type="synonym">Curculio ferrugineus</name>
    <dbReference type="NCBI Taxonomy" id="354439"/>
    <lineage>
        <taxon>Eukaryota</taxon>
        <taxon>Metazoa</taxon>
        <taxon>Ecdysozoa</taxon>
        <taxon>Arthropoda</taxon>
        <taxon>Hexapoda</taxon>
        <taxon>Insecta</taxon>
        <taxon>Pterygota</taxon>
        <taxon>Neoptera</taxon>
        <taxon>Endopterygota</taxon>
        <taxon>Coleoptera</taxon>
        <taxon>Polyphaga</taxon>
        <taxon>Cucujiformia</taxon>
        <taxon>Curculionidae</taxon>
        <taxon>Dryophthorinae</taxon>
        <taxon>Rhynchophorus</taxon>
    </lineage>
</organism>
<dbReference type="EMBL" id="JAACXV010014115">
    <property type="protein sequence ID" value="KAF7270301.1"/>
    <property type="molecule type" value="Genomic_DNA"/>
</dbReference>
<evidence type="ECO:0000313" key="2">
    <source>
        <dbReference type="EMBL" id="KAF7270301.1"/>
    </source>
</evidence>
<evidence type="ECO:0000256" key="1">
    <source>
        <dbReference type="SAM" id="Phobius"/>
    </source>
</evidence>
<keyword evidence="1" id="KW-1133">Transmembrane helix</keyword>
<comment type="caution">
    <text evidence="2">The sequence shown here is derived from an EMBL/GenBank/DDBJ whole genome shotgun (WGS) entry which is preliminary data.</text>
</comment>
<proteinExistence type="predicted"/>
<protein>
    <submittedName>
        <fullName evidence="2">Uncharacterized protein</fullName>
    </submittedName>
</protein>
<gene>
    <name evidence="2" type="ORF">GWI33_016729</name>
</gene>
<dbReference type="Proteomes" id="UP000625711">
    <property type="component" value="Unassembled WGS sequence"/>
</dbReference>
<keyword evidence="1" id="KW-0472">Membrane</keyword>
<feature type="transmembrane region" description="Helical" evidence="1">
    <location>
        <begin position="20"/>
        <end position="38"/>
    </location>
</feature>
<keyword evidence="1" id="KW-0812">Transmembrane</keyword>
<name>A0A834M6V4_RHYFE</name>